<evidence type="ECO:0000313" key="7">
    <source>
        <dbReference type="EMBL" id="KAF5797384.1"/>
    </source>
</evidence>
<evidence type="ECO:0000313" key="9">
    <source>
        <dbReference type="Proteomes" id="UP000215914"/>
    </source>
</evidence>
<evidence type="ECO:0000313" key="8">
    <source>
        <dbReference type="EMBL" id="OTG19862.1"/>
    </source>
</evidence>
<comment type="similarity">
    <text evidence="4">Belongs to the YTHDF family.</text>
</comment>
<dbReference type="AlphaFoldDB" id="A0A251UAQ0"/>
<organism evidence="8 9">
    <name type="scientific">Helianthus annuus</name>
    <name type="common">Common sunflower</name>
    <dbReference type="NCBI Taxonomy" id="4232"/>
    <lineage>
        <taxon>Eukaryota</taxon>
        <taxon>Viridiplantae</taxon>
        <taxon>Streptophyta</taxon>
        <taxon>Embryophyta</taxon>
        <taxon>Tracheophyta</taxon>
        <taxon>Spermatophyta</taxon>
        <taxon>Magnoliopsida</taxon>
        <taxon>eudicotyledons</taxon>
        <taxon>Gunneridae</taxon>
        <taxon>Pentapetalae</taxon>
        <taxon>asterids</taxon>
        <taxon>campanulids</taxon>
        <taxon>Asterales</taxon>
        <taxon>Asteraceae</taxon>
        <taxon>Asteroideae</taxon>
        <taxon>Heliantheae alliance</taxon>
        <taxon>Heliantheae</taxon>
        <taxon>Helianthus</taxon>
    </lineage>
</organism>
<dbReference type="GO" id="GO:0003729">
    <property type="term" value="F:mRNA binding"/>
    <property type="evidence" value="ECO:0000318"/>
    <property type="project" value="GO_Central"/>
</dbReference>
<reference evidence="7" key="3">
    <citation type="submission" date="2020-06" db="EMBL/GenBank/DDBJ databases">
        <title>Helianthus annuus Genome sequencing and assembly Release 2.</title>
        <authorList>
            <person name="Gouzy J."/>
            <person name="Langlade N."/>
            <person name="Munos S."/>
        </authorList>
    </citation>
    <scope>NUCLEOTIDE SEQUENCE</scope>
    <source>
        <tissue evidence="7">Leaves</tissue>
    </source>
</reference>
<feature type="region of interest" description="Disordered" evidence="5">
    <location>
        <begin position="121"/>
        <end position="173"/>
    </location>
</feature>
<dbReference type="EMBL" id="MNCJ02000322">
    <property type="protein sequence ID" value="KAF5797384.1"/>
    <property type="molecule type" value="Genomic_DNA"/>
</dbReference>
<dbReference type="PANTHER" id="PTHR12357">
    <property type="entry name" value="YTH YT521-B HOMOLOGY DOMAIN-CONTAINING"/>
    <property type="match status" value="1"/>
</dbReference>
<dbReference type="GO" id="GO:0061157">
    <property type="term" value="P:mRNA destabilization"/>
    <property type="evidence" value="ECO:0000318"/>
    <property type="project" value="GO_Central"/>
</dbReference>
<dbReference type="GO" id="GO:0005737">
    <property type="term" value="C:cytoplasm"/>
    <property type="evidence" value="ECO:0000318"/>
    <property type="project" value="GO_Central"/>
</dbReference>
<evidence type="ECO:0000256" key="4">
    <source>
        <dbReference type="RuleBase" id="RU369095"/>
    </source>
</evidence>
<dbReference type="OMA" id="MNEWEEY"/>
<dbReference type="GO" id="GO:1990247">
    <property type="term" value="F:N6-methyladenosine-containing RNA reader activity"/>
    <property type="evidence" value="ECO:0007669"/>
    <property type="project" value="UniProtKB-UniRule"/>
</dbReference>
<dbReference type="Gene3D" id="3.10.590.10">
    <property type="entry name" value="ph1033 like domains"/>
    <property type="match status" value="1"/>
</dbReference>
<dbReference type="Gramene" id="mRNA:HanXRQr2_Chr07g0280001">
    <property type="protein sequence ID" value="mRNA:HanXRQr2_Chr07g0280001"/>
    <property type="gene ID" value="HanXRQr2_Chr07g0280001"/>
</dbReference>
<name>A0A251UAQ0_HELAN</name>
<protein>
    <recommendedName>
        <fullName evidence="4">YTH domain-containing family protein</fullName>
    </recommendedName>
</protein>
<evidence type="ECO:0000256" key="3">
    <source>
        <dbReference type="ARBA" id="ARBA00022884"/>
    </source>
</evidence>
<reference evidence="7 9" key="1">
    <citation type="journal article" date="2017" name="Nature">
        <title>The sunflower genome provides insights into oil metabolism, flowering and Asterid evolution.</title>
        <authorList>
            <person name="Badouin H."/>
            <person name="Gouzy J."/>
            <person name="Grassa C.J."/>
            <person name="Murat F."/>
            <person name="Staton S.E."/>
            <person name="Cottret L."/>
            <person name="Lelandais-Briere C."/>
            <person name="Owens G.L."/>
            <person name="Carrere S."/>
            <person name="Mayjonade B."/>
            <person name="Legrand L."/>
            <person name="Gill N."/>
            <person name="Kane N.C."/>
            <person name="Bowers J.E."/>
            <person name="Hubner S."/>
            <person name="Bellec A."/>
            <person name="Berard A."/>
            <person name="Berges H."/>
            <person name="Blanchet N."/>
            <person name="Boniface M.C."/>
            <person name="Brunel D."/>
            <person name="Catrice O."/>
            <person name="Chaidir N."/>
            <person name="Claudel C."/>
            <person name="Donnadieu C."/>
            <person name="Faraut T."/>
            <person name="Fievet G."/>
            <person name="Helmstetter N."/>
            <person name="King M."/>
            <person name="Knapp S.J."/>
            <person name="Lai Z."/>
            <person name="Le Paslier M.C."/>
            <person name="Lippi Y."/>
            <person name="Lorenzon L."/>
            <person name="Mandel J.R."/>
            <person name="Marage G."/>
            <person name="Marchand G."/>
            <person name="Marquand E."/>
            <person name="Bret-Mestries E."/>
            <person name="Morien E."/>
            <person name="Nambeesan S."/>
            <person name="Nguyen T."/>
            <person name="Pegot-Espagnet P."/>
            <person name="Pouilly N."/>
            <person name="Raftis F."/>
            <person name="Sallet E."/>
            <person name="Schiex T."/>
            <person name="Thomas J."/>
            <person name="Vandecasteele C."/>
            <person name="Vares D."/>
            <person name="Vear F."/>
            <person name="Vautrin S."/>
            <person name="Crespi M."/>
            <person name="Mangin B."/>
            <person name="Burke J.M."/>
            <person name="Salse J."/>
            <person name="Munos S."/>
            <person name="Vincourt P."/>
            <person name="Rieseberg L.H."/>
            <person name="Langlade N.B."/>
        </authorList>
    </citation>
    <scope>NUCLEOTIDE SEQUENCE [LARGE SCALE GENOMIC DNA]</scope>
    <source>
        <strain evidence="9">cv. SF193</strain>
        <tissue evidence="7">Leaves</tissue>
    </source>
</reference>
<evidence type="ECO:0000256" key="1">
    <source>
        <dbReference type="ARBA" id="ARBA00004496"/>
    </source>
</evidence>
<dbReference type="SMR" id="A0A251UAQ0"/>
<accession>A0A251UAQ0</accession>
<comment type="subcellular location">
    <subcellularLocation>
        <location evidence="1">Cytoplasm</location>
    </subcellularLocation>
</comment>
<feature type="domain" description="YTH" evidence="6">
    <location>
        <begin position="368"/>
        <end position="505"/>
    </location>
</feature>
<dbReference type="CDD" id="cd21134">
    <property type="entry name" value="YTH"/>
    <property type="match status" value="1"/>
</dbReference>
<dbReference type="InParanoid" id="A0A251UAQ0"/>
<dbReference type="Pfam" id="PF04146">
    <property type="entry name" value="YTH"/>
    <property type="match status" value="1"/>
</dbReference>
<dbReference type="FunCoup" id="A0A251UAQ0">
    <property type="interactions" value="3382"/>
</dbReference>
<dbReference type="EMBL" id="CM007896">
    <property type="protein sequence ID" value="OTG19862.1"/>
    <property type="molecule type" value="Genomic_DNA"/>
</dbReference>
<sequence length="600" mass="66005">MVTVAPPTDDAAALLKNLSLDSQAKSLEVSDPVKKTSVDTGNGQIKPSNKVVTPLASDVMDPSLAYYPNGYPSTAYYYGGYDGTAIDWDDLANGVYGYGYAPYGSYSQHYQYPSAYFQPPTSTGGPYPATVTPSKDGTTAPAVTDQKPLATDATKGSVGNGVGSKGNNGPEPVKPVVNQNSAAKTNGLYGTGAQNSYYGVYSSVPWLNGTMSSDPQTKNNGVASKSQNHLMGPNSVYSNKFYGQFGNAYGSCYGYGTNGYDYQNNGRGWLSVDNKFKPRVRANGYFGYNNDSSDGLNELNRGPRSRTIKNQKPLTPITTAVKGQEDIAVSLSPTDGIKDESKEVKEVNVTPDREQYNKTEFPETYEDAKFFIIKSYSEDDVHKSIKYNVWASTQNGNKKLDAAYREAQQKSEACPIFLFFSVNTSGQFVGVAEMVGPVDFNKSLEYWQQDKWIGCFPVKWHIVKDLPNSLLKHIILEYNENKPVTNSRDTQEVKLAQGLQVIKVFKEHASKQCILDDFEFYEDRQKKIQQKKAKQQQFQKQSWEGKLVTDKKIKGAENEVLKSDDGSDVVKEVKLVNNVQDVAAKPDEVEVVVNGVANAC</sequence>
<evidence type="ECO:0000259" key="6">
    <source>
        <dbReference type="PROSITE" id="PS50882"/>
    </source>
</evidence>
<comment type="function">
    <text evidence="4">Specifically recognizes and binds N6-methyladenosine (m6A)-containing RNAs, and regulates mRNA stability. M6A is a modification present at internal sites of mRNAs and some non-coding RNAs and plays a role in mRNA stability and processing.</text>
</comment>
<proteinExistence type="inferred from homology"/>
<evidence type="ECO:0000256" key="2">
    <source>
        <dbReference type="ARBA" id="ARBA00022490"/>
    </source>
</evidence>
<gene>
    <name evidence="8" type="ORF">HannXRQ_Chr07g0186591</name>
    <name evidence="7" type="ORF">HanXRQr2_Chr07g0280001</name>
</gene>
<dbReference type="FunFam" id="3.10.590.10:FF:000001">
    <property type="entry name" value="YTH domain family 1, isoform CRA_a"/>
    <property type="match status" value="1"/>
</dbReference>
<keyword evidence="3 4" id="KW-0694">RNA-binding</keyword>
<dbReference type="PANTHER" id="PTHR12357:SF99">
    <property type="entry name" value="YTH DOMAIN-CONTAINING PROTEIN ECT2-RELATED"/>
    <property type="match status" value="1"/>
</dbReference>
<keyword evidence="9" id="KW-1185">Reference proteome</keyword>
<dbReference type="PROSITE" id="PS50882">
    <property type="entry name" value="YTH"/>
    <property type="match status" value="1"/>
</dbReference>
<dbReference type="OrthoDB" id="306690at2759"/>
<dbReference type="InterPro" id="IPR007275">
    <property type="entry name" value="YTH_domain"/>
</dbReference>
<reference evidence="8" key="2">
    <citation type="submission" date="2017-02" db="EMBL/GenBank/DDBJ databases">
        <title>Sunflower complete genome.</title>
        <authorList>
            <person name="Langlade N."/>
            <person name="Munos S."/>
        </authorList>
    </citation>
    <scope>NUCLEOTIDE SEQUENCE [LARGE SCALE GENOMIC DNA]</scope>
    <source>
        <tissue evidence="8">Leaves</tissue>
    </source>
</reference>
<evidence type="ECO:0000256" key="5">
    <source>
        <dbReference type="SAM" id="MobiDB-lite"/>
    </source>
</evidence>
<dbReference type="Proteomes" id="UP000215914">
    <property type="component" value="Chromosome 7"/>
</dbReference>
<dbReference type="STRING" id="4232.A0A251UAQ0"/>
<keyword evidence="2" id="KW-0963">Cytoplasm</keyword>
<dbReference type="InterPro" id="IPR045168">
    <property type="entry name" value="YTH_prot"/>
</dbReference>